<dbReference type="PANTHER" id="PTHR45453:SF1">
    <property type="entry name" value="PHOSPHATE REGULON SENSOR PROTEIN PHOR"/>
    <property type="match status" value="1"/>
</dbReference>
<keyword evidence="5" id="KW-0418">Kinase</keyword>
<name>A0ABY2SHJ8_9HYPH</name>
<evidence type="ECO:0000256" key="2">
    <source>
        <dbReference type="ARBA" id="ARBA00012438"/>
    </source>
</evidence>
<feature type="domain" description="HPt" evidence="10">
    <location>
        <begin position="818"/>
        <end position="913"/>
    </location>
</feature>
<evidence type="ECO:0000256" key="4">
    <source>
        <dbReference type="ARBA" id="ARBA00022679"/>
    </source>
</evidence>
<sequence length="913" mass="102827">MRIKNIKLTSAALTRSLLLLICLLLLSLWLLGFQAVNAYLIEKKHSMAVISAGLQKRIDRYRTVADQLYDLSVSLNNSESMTNTALPREVRLRPDVYYVDKAHKKTDALIFGAHDASTLLSAAAMSSYLDILWGAENNQYSLYFLNGTDNSLTLISTQPLRDSATRFEDSYVSTLIKTRRAEMLQQANILDQRESFSPLRKYRFQNDYYFTQRIIFNQPGHLATIIAADLPVNDLIPLTMARADFALSTDEADLDVDNSDTDSGDDTQDGMQLIGSQIKGSTLFINARLPDAPLNLVYRVPLTSLTVDLLRNNLWPIAINLLMIALSMIGIYLVRQHFLRPRENMARALKSRQILSEEVIANLPLGLLVYDFGANNLVASNKIADHLLPHLSLQKIANLAESHQGIIQATVNNEVYEIRMYKSRLSPETYLFQLLDHDKEVLVNKKLQQAQQELNKNHQARRAILSNLQHELDEPLREMTGQVDELLCADDEQTRRHLLASLKFAAGQLRVLFDNVRWLTQLELQDWQPEPQAFSLSTLVEELLAERLSDIRIKGLSLFNHFRLSLQRQYTGDGAALKKILSLLLDYSIINTAYGKIVLTTEQDPVRADTVLISLDDTGSGIDAKELANLQQPFIHPVQRDTYRRGSGLTWFLCNHLSKKMGGGLEIHSTPDIGTRYRLRLLLPVMDSAGEGDAGEQEKILAGVLALLDIANDEVHVIVSDMLTQWGAEVLHPDEHLQPRQHDLLFTDDPSRLEDFAVLLQGDTVGISLLTPRRLAVNYNLCATLLEAVLQLMELRLEHAENTDDAAQETQGAQADTVPLLTGDYIPLFVETVPDDVKRLYTEAENGDLSALAQTAHRLKGVFAMLNLVHGKQLCEMLEQHIKLANRENDNSKIGHDIRQIDVFVIKLLQHAR</sequence>
<gene>
    <name evidence="11" type="primary">rcsD</name>
    <name evidence="11" type="ORF">FCN80_16835</name>
</gene>
<keyword evidence="4 11" id="KW-0808">Transferase</keyword>
<keyword evidence="12" id="KW-1185">Reference proteome</keyword>
<dbReference type="GO" id="GO:0016740">
    <property type="term" value="F:transferase activity"/>
    <property type="evidence" value="ECO:0007669"/>
    <property type="project" value="UniProtKB-KW"/>
</dbReference>
<dbReference type="InterPro" id="IPR030861">
    <property type="entry name" value="Ptransferase_RcsD"/>
</dbReference>
<comment type="caution">
    <text evidence="11">The sequence shown here is derived from an EMBL/GenBank/DDBJ whole genome shotgun (WGS) entry which is preliminary data.</text>
</comment>
<feature type="domain" description="Histidine kinase" evidence="9">
    <location>
        <begin position="467"/>
        <end position="685"/>
    </location>
</feature>
<reference evidence="11 12" key="1">
    <citation type="submission" date="2019-04" db="EMBL/GenBank/DDBJ databases">
        <authorList>
            <person name="Li M."/>
            <person name="Gao C."/>
        </authorList>
    </citation>
    <scope>NUCLEOTIDE SEQUENCE [LARGE SCALE GENOMIC DNA]</scope>
    <source>
        <strain evidence="11 12">BGMRC 2031</strain>
    </source>
</reference>
<dbReference type="Gene3D" id="3.40.50.11620">
    <property type="entry name" value="Phosphotransferase RcsD, RcsD-ABL domain"/>
    <property type="match status" value="1"/>
</dbReference>
<dbReference type="InterPro" id="IPR038616">
    <property type="entry name" value="RcsD_ABL_sf"/>
</dbReference>
<dbReference type="InterPro" id="IPR032306">
    <property type="entry name" value="RcsD_ABL"/>
</dbReference>
<evidence type="ECO:0000256" key="8">
    <source>
        <dbReference type="SAM" id="Coils"/>
    </source>
</evidence>
<dbReference type="Proteomes" id="UP000305202">
    <property type="component" value="Unassembled WGS sequence"/>
</dbReference>
<evidence type="ECO:0000256" key="5">
    <source>
        <dbReference type="ARBA" id="ARBA00022777"/>
    </source>
</evidence>
<dbReference type="SUPFAM" id="SSF47226">
    <property type="entry name" value="Histidine-containing phosphotransfer domain, HPT domain"/>
    <property type="match status" value="1"/>
</dbReference>
<organism evidence="11 12">
    <name type="scientific">Martelella alba</name>
    <dbReference type="NCBI Taxonomy" id="2590451"/>
    <lineage>
        <taxon>Bacteria</taxon>
        <taxon>Pseudomonadati</taxon>
        <taxon>Pseudomonadota</taxon>
        <taxon>Alphaproteobacteria</taxon>
        <taxon>Hyphomicrobiales</taxon>
        <taxon>Aurantimonadaceae</taxon>
        <taxon>Martelella</taxon>
    </lineage>
</organism>
<dbReference type="Pfam" id="PF02518">
    <property type="entry name" value="HATPase_c"/>
    <property type="match status" value="1"/>
</dbReference>
<dbReference type="PROSITE" id="PS50109">
    <property type="entry name" value="HIS_KIN"/>
    <property type="match status" value="1"/>
</dbReference>
<dbReference type="InterPro" id="IPR036641">
    <property type="entry name" value="HPT_dom_sf"/>
</dbReference>
<dbReference type="InterPro" id="IPR005467">
    <property type="entry name" value="His_kinase_dom"/>
</dbReference>
<proteinExistence type="predicted"/>
<dbReference type="InterPro" id="IPR008207">
    <property type="entry name" value="Sig_transdc_His_kin_Hpt_dom"/>
</dbReference>
<dbReference type="InterPro" id="IPR036890">
    <property type="entry name" value="HATPase_C_sf"/>
</dbReference>
<dbReference type="InterPro" id="IPR036097">
    <property type="entry name" value="HisK_dim/P_sf"/>
</dbReference>
<dbReference type="NCBIfam" id="NF007907">
    <property type="entry name" value="PRK10618.1"/>
    <property type="match status" value="1"/>
</dbReference>
<dbReference type="SUPFAM" id="SSF55874">
    <property type="entry name" value="ATPase domain of HSP90 chaperone/DNA topoisomerase II/histidine kinase"/>
    <property type="match status" value="1"/>
</dbReference>
<dbReference type="PANTHER" id="PTHR45453">
    <property type="entry name" value="PHOSPHATE REGULON SENSOR PROTEIN PHOR"/>
    <property type="match status" value="1"/>
</dbReference>
<dbReference type="Gene3D" id="3.30.565.10">
    <property type="entry name" value="Histidine kinase-like ATPase, C-terminal domain"/>
    <property type="match status" value="1"/>
</dbReference>
<evidence type="ECO:0000313" key="11">
    <source>
        <dbReference type="EMBL" id="TKI04790.1"/>
    </source>
</evidence>
<keyword evidence="8" id="KW-0175">Coiled coil</keyword>
<comment type="catalytic activity">
    <reaction evidence="1">
        <text>ATP + protein L-histidine = ADP + protein N-phospho-L-histidine.</text>
        <dbReference type="EC" id="2.7.13.3"/>
    </reaction>
</comment>
<accession>A0ABY2SHJ8</accession>
<dbReference type="Pfam" id="PF01627">
    <property type="entry name" value="Hpt"/>
    <property type="match status" value="1"/>
</dbReference>
<evidence type="ECO:0000256" key="6">
    <source>
        <dbReference type="ARBA" id="ARBA00023012"/>
    </source>
</evidence>
<dbReference type="EC" id="2.7.13.3" evidence="2"/>
<evidence type="ECO:0000259" key="10">
    <source>
        <dbReference type="PROSITE" id="PS50894"/>
    </source>
</evidence>
<evidence type="ECO:0000256" key="7">
    <source>
        <dbReference type="PROSITE-ProRule" id="PRU00110"/>
    </source>
</evidence>
<dbReference type="RefSeq" id="WP_136991330.1">
    <property type="nucleotide sequence ID" value="NZ_SZPQ01000025.1"/>
</dbReference>
<dbReference type="Pfam" id="PF16359">
    <property type="entry name" value="RcsD_ABL"/>
    <property type="match status" value="1"/>
</dbReference>
<dbReference type="SUPFAM" id="SSF47384">
    <property type="entry name" value="Homodimeric domain of signal transducing histidine kinase"/>
    <property type="match status" value="1"/>
</dbReference>
<dbReference type="SMART" id="SM00387">
    <property type="entry name" value="HATPase_c"/>
    <property type="match status" value="1"/>
</dbReference>
<evidence type="ECO:0000256" key="1">
    <source>
        <dbReference type="ARBA" id="ARBA00000085"/>
    </source>
</evidence>
<dbReference type="CDD" id="cd00088">
    <property type="entry name" value="HPT"/>
    <property type="match status" value="1"/>
</dbReference>
<protein>
    <recommendedName>
        <fullName evidence="2">histidine kinase</fullName>
        <ecNumber evidence="2">2.7.13.3</ecNumber>
    </recommendedName>
</protein>
<dbReference type="InterPro" id="IPR003594">
    <property type="entry name" value="HATPase_dom"/>
</dbReference>
<dbReference type="PROSITE" id="PS50894">
    <property type="entry name" value="HPT"/>
    <property type="match status" value="1"/>
</dbReference>
<evidence type="ECO:0000313" key="12">
    <source>
        <dbReference type="Proteomes" id="UP000305202"/>
    </source>
</evidence>
<dbReference type="EMBL" id="SZPQ01000025">
    <property type="protein sequence ID" value="TKI04790.1"/>
    <property type="molecule type" value="Genomic_DNA"/>
</dbReference>
<feature type="coiled-coil region" evidence="8">
    <location>
        <begin position="783"/>
        <end position="810"/>
    </location>
</feature>
<keyword evidence="6" id="KW-0902">Two-component regulatory system</keyword>
<keyword evidence="3 7" id="KW-0597">Phosphoprotein</keyword>
<evidence type="ECO:0000256" key="3">
    <source>
        <dbReference type="ARBA" id="ARBA00022553"/>
    </source>
</evidence>
<dbReference type="Gene3D" id="1.20.120.160">
    <property type="entry name" value="HPT domain"/>
    <property type="match status" value="1"/>
</dbReference>
<feature type="modified residue" description="Phosphohistidine" evidence="7">
    <location>
        <position position="857"/>
    </location>
</feature>
<dbReference type="Gene3D" id="1.10.287.130">
    <property type="match status" value="1"/>
</dbReference>
<dbReference type="InterPro" id="IPR050351">
    <property type="entry name" value="BphY/WalK/GraS-like"/>
</dbReference>
<evidence type="ECO:0000259" key="9">
    <source>
        <dbReference type="PROSITE" id="PS50109"/>
    </source>
</evidence>